<comment type="caution">
    <text evidence="1">The sequence shown here is derived from an EMBL/GenBank/DDBJ whole genome shotgun (WGS) entry which is preliminary data.</text>
</comment>
<protein>
    <recommendedName>
        <fullName evidence="3">Cupin domain-containing protein</fullName>
    </recommendedName>
</protein>
<dbReference type="InterPro" id="IPR011051">
    <property type="entry name" value="RmlC_Cupin_sf"/>
</dbReference>
<evidence type="ECO:0000313" key="2">
    <source>
        <dbReference type="Proteomes" id="UP001361239"/>
    </source>
</evidence>
<proteinExistence type="predicted"/>
<reference evidence="1 2" key="1">
    <citation type="submission" date="2024-03" db="EMBL/GenBank/DDBJ databases">
        <authorList>
            <person name="Jo J.-H."/>
        </authorList>
    </citation>
    <scope>NUCLEOTIDE SEQUENCE [LARGE SCALE GENOMIC DNA]</scope>
    <source>
        <strain evidence="1 2">PS1R-30</strain>
    </source>
</reference>
<accession>A0ABU8RR94</accession>
<evidence type="ECO:0008006" key="3">
    <source>
        <dbReference type="Google" id="ProtNLM"/>
    </source>
</evidence>
<dbReference type="EMBL" id="JBBHJZ010000001">
    <property type="protein sequence ID" value="MEJ5975557.1"/>
    <property type="molecule type" value="Genomic_DNA"/>
</dbReference>
<dbReference type="RefSeq" id="WP_339585499.1">
    <property type="nucleotide sequence ID" value="NZ_JBBHJZ010000001.1"/>
</dbReference>
<evidence type="ECO:0000313" key="1">
    <source>
        <dbReference type="EMBL" id="MEJ5975557.1"/>
    </source>
</evidence>
<gene>
    <name evidence="1" type="ORF">WG901_02840</name>
</gene>
<organism evidence="1 2">
    <name type="scientific">Novosphingobium anseongense</name>
    <dbReference type="NCBI Taxonomy" id="3133436"/>
    <lineage>
        <taxon>Bacteria</taxon>
        <taxon>Pseudomonadati</taxon>
        <taxon>Pseudomonadota</taxon>
        <taxon>Alphaproteobacteria</taxon>
        <taxon>Sphingomonadales</taxon>
        <taxon>Sphingomonadaceae</taxon>
        <taxon>Novosphingobium</taxon>
    </lineage>
</organism>
<name>A0ABU8RR94_9SPHN</name>
<keyword evidence="2" id="KW-1185">Reference proteome</keyword>
<sequence>MPKVSVVTPEKAHAVQAPAGFSGLAGALAYFDDTGSPLHLHLHRIAPGETLCIGPLATDCVAYVWHGALEAGGWALAPGSSLIVEHGETLALQGGDEPAELLTFHAASPTGDLRAGGHIHLLPSERVPRRADMGGGSSVGGGMHADASCKTCAVWLHENHFPGRDTPMTPEEEKRGVHSHSEDEIIFVTEGQIRLGARLYGPGTAVAIAADTLYSFTTGPKGLSFVNFRAGRPGDIRFASGATISETGYWQERAMTPEYVAPR</sequence>
<dbReference type="Proteomes" id="UP001361239">
    <property type="component" value="Unassembled WGS sequence"/>
</dbReference>
<dbReference type="SUPFAM" id="SSF51182">
    <property type="entry name" value="RmlC-like cupins"/>
    <property type="match status" value="1"/>
</dbReference>